<accession>A0AAD3SJQ8</accession>
<keyword evidence="2" id="KW-1185">Reference proteome</keyword>
<protein>
    <submittedName>
        <fullName evidence="1">Uncharacterized protein</fullName>
    </submittedName>
</protein>
<dbReference type="AlphaFoldDB" id="A0AAD3SJQ8"/>
<comment type="caution">
    <text evidence="1">The sequence shown here is derived from an EMBL/GenBank/DDBJ whole genome shotgun (WGS) entry which is preliminary data.</text>
</comment>
<proteinExistence type="predicted"/>
<dbReference type="EMBL" id="BSYO01000012">
    <property type="protein sequence ID" value="GMH12860.1"/>
    <property type="molecule type" value="Genomic_DNA"/>
</dbReference>
<organism evidence="1 2">
    <name type="scientific">Nepenthes gracilis</name>
    <name type="common">Slender pitcher plant</name>
    <dbReference type="NCBI Taxonomy" id="150966"/>
    <lineage>
        <taxon>Eukaryota</taxon>
        <taxon>Viridiplantae</taxon>
        <taxon>Streptophyta</taxon>
        <taxon>Embryophyta</taxon>
        <taxon>Tracheophyta</taxon>
        <taxon>Spermatophyta</taxon>
        <taxon>Magnoliopsida</taxon>
        <taxon>eudicotyledons</taxon>
        <taxon>Gunneridae</taxon>
        <taxon>Pentapetalae</taxon>
        <taxon>Caryophyllales</taxon>
        <taxon>Nepenthaceae</taxon>
        <taxon>Nepenthes</taxon>
    </lineage>
</organism>
<evidence type="ECO:0000313" key="2">
    <source>
        <dbReference type="Proteomes" id="UP001279734"/>
    </source>
</evidence>
<reference evidence="1" key="1">
    <citation type="submission" date="2023-05" db="EMBL/GenBank/DDBJ databases">
        <title>Nepenthes gracilis genome sequencing.</title>
        <authorList>
            <person name="Fukushima K."/>
        </authorList>
    </citation>
    <scope>NUCLEOTIDE SEQUENCE</scope>
    <source>
        <strain evidence="1">SING2019-196</strain>
    </source>
</reference>
<sequence length="273" mass="29744">MLAVLLFIADPARISLGSWWLNCYVKLLTDAAASPRLVLCYCYAKLQCLFCMGMSLKVTGLFLCGWLADRGRLHQIADRLLGRFSWLWPISFDTCGRSHLPPETDLAGNFADLSWGECFICRSHLFPACNVDASADFKSAIWLVLPAFALCCVEPNAGPLWCADVGLVLTSWLLGFLGGVCVVALKLHPAACLFPEDVGNGGWCAAVPGIGVSAAFVAAAHKIYLELACYAVWVLTCNLQHRLGESPFYTCLAYGPFAGIDRLLDPAWNSLQK</sequence>
<dbReference type="Proteomes" id="UP001279734">
    <property type="component" value="Unassembled WGS sequence"/>
</dbReference>
<gene>
    <name evidence="1" type="ORF">Nepgr_014701</name>
</gene>
<evidence type="ECO:0000313" key="1">
    <source>
        <dbReference type="EMBL" id="GMH12860.1"/>
    </source>
</evidence>
<name>A0AAD3SJQ8_NEPGR</name>